<reference evidence="2 3" key="1">
    <citation type="journal article" date="2014" name="Am. J. Bot.">
        <title>Genome assembly and annotation for red clover (Trifolium pratense; Fabaceae).</title>
        <authorList>
            <person name="Istvanek J."/>
            <person name="Jaros M."/>
            <person name="Krenek A."/>
            <person name="Repkova J."/>
        </authorList>
    </citation>
    <scope>NUCLEOTIDE SEQUENCE [LARGE SCALE GENOMIC DNA]</scope>
    <source>
        <strain evidence="3">cv. Tatra</strain>
        <tissue evidence="2">Young leaves</tissue>
    </source>
</reference>
<sequence>MRILFGDDDGGAGDGRARSHDPGDDRGSRSRDLCHRVRVRSGDLIFVSADAVVPVRGEIDLAITVLSGGNGVDCNRYPKKVELVSAKQKSPNIRPISL</sequence>
<feature type="compositionally biased region" description="Basic and acidic residues" evidence="1">
    <location>
        <begin position="15"/>
        <end position="30"/>
    </location>
</feature>
<evidence type="ECO:0000313" key="2">
    <source>
        <dbReference type="EMBL" id="PNX60116.1"/>
    </source>
</evidence>
<accession>A0A2K3K1I3</accession>
<feature type="region of interest" description="Disordered" evidence="1">
    <location>
        <begin position="1"/>
        <end position="30"/>
    </location>
</feature>
<reference evidence="2 3" key="2">
    <citation type="journal article" date="2017" name="Front. Plant Sci.">
        <title>Gene Classification and Mining of Molecular Markers Useful in Red Clover (Trifolium pratense) Breeding.</title>
        <authorList>
            <person name="Istvanek J."/>
            <person name="Dluhosova J."/>
            <person name="Dluhos P."/>
            <person name="Patkova L."/>
            <person name="Nedelnik J."/>
            <person name="Repkova J."/>
        </authorList>
    </citation>
    <scope>NUCLEOTIDE SEQUENCE [LARGE SCALE GENOMIC DNA]</scope>
    <source>
        <strain evidence="3">cv. Tatra</strain>
        <tissue evidence="2">Young leaves</tissue>
    </source>
</reference>
<name>A0A2K3K1I3_TRIPR</name>
<feature type="compositionally biased region" description="Acidic residues" evidence="1">
    <location>
        <begin position="1"/>
        <end position="11"/>
    </location>
</feature>
<evidence type="ECO:0000256" key="1">
    <source>
        <dbReference type="SAM" id="MobiDB-lite"/>
    </source>
</evidence>
<comment type="caution">
    <text evidence="2">The sequence shown here is derived from an EMBL/GenBank/DDBJ whole genome shotgun (WGS) entry which is preliminary data.</text>
</comment>
<proteinExistence type="predicted"/>
<evidence type="ECO:0000313" key="3">
    <source>
        <dbReference type="Proteomes" id="UP000236291"/>
    </source>
</evidence>
<organism evidence="2 3">
    <name type="scientific">Trifolium pratense</name>
    <name type="common">Red clover</name>
    <dbReference type="NCBI Taxonomy" id="57577"/>
    <lineage>
        <taxon>Eukaryota</taxon>
        <taxon>Viridiplantae</taxon>
        <taxon>Streptophyta</taxon>
        <taxon>Embryophyta</taxon>
        <taxon>Tracheophyta</taxon>
        <taxon>Spermatophyta</taxon>
        <taxon>Magnoliopsida</taxon>
        <taxon>eudicotyledons</taxon>
        <taxon>Gunneridae</taxon>
        <taxon>Pentapetalae</taxon>
        <taxon>rosids</taxon>
        <taxon>fabids</taxon>
        <taxon>Fabales</taxon>
        <taxon>Fabaceae</taxon>
        <taxon>Papilionoideae</taxon>
        <taxon>50 kb inversion clade</taxon>
        <taxon>NPAAA clade</taxon>
        <taxon>Hologalegina</taxon>
        <taxon>IRL clade</taxon>
        <taxon>Trifolieae</taxon>
        <taxon>Trifolium</taxon>
    </lineage>
</organism>
<dbReference type="Proteomes" id="UP000236291">
    <property type="component" value="Unassembled WGS sequence"/>
</dbReference>
<dbReference type="EMBL" id="ASHM01135098">
    <property type="protein sequence ID" value="PNX60116.1"/>
    <property type="molecule type" value="Genomic_DNA"/>
</dbReference>
<gene>
    <name evidence="2" type="ORF">L195_g060026</name>
</gene>
<dbReference type="AlphaFoldDB" id="A0A2K3K1I3"/>
<protein>
    <submittedName>
        <fullName evidence="2">Uncharacterized protein</fullName>
    </submittedName>
</protein>